<dbReference type="Proteomes" id="UP000176583">
    <property type="component" value="Unassembled WGS sequence"/>
</dbReference>
<sequence>MDIFQAAILGIVQGLTEILPISSSGHLILVPAFLGWPAHPLSFDAALHLGTAFALLAFFAKDWITLFKERRWGTIVAIALASIPVGLIGLVGSDVIEQSFRGPKLVAGALIGVAFLMLLAEWFYRRERERKENLTAPDIFAIALAQALALVPGVSRSGITILAGMGRGLTRETAARFSFLISLPIIFAAGLWELFSVYREGALVNDWSSFAVGIGISFVVGLIAVKILFGILKRFSLIPFAIYRIALGVLILLSTNY</sequence>
<comment type="subcellular location">
    <subcellularLocation>
        <location evidence="1 14">Cell membrane</location>
        <topology evidence="1 14">Multi-pass membrane protein</topology>
    </subcellularLocation>
</comment>
<dbReference type="GO" id="GO:0008360">
    <property type="term" value="P:regulation of cell shape"/>
    <property type="evidence" value="ECO:0007669"/>
    <property type="project" value="UniProtKB-KW"/>
</dbReference>
<keyword evidence="9 14" id="KW-0472">Membrane</keyword>
<keyword evidence="14" id="KW-0961">Cell wall biogenesis/degradation</keyword>
<evidence type="ECO:0000256" key="1">
    <source>
        <dbReference type="ARBA" id="ARBA00004651"/>
    </source>
</evidence>
<dbReference type="GO" id="GO:0071555">
    <property type="term" value="P:cell wall organization"/>
    <property type="evidence" value="ECO:0007669"/>
    <property type="project" value="UniProtKB-KW"/>
</dbReference>
<protein>
    <recommendedName>
        <fullName evidence="4 14">Undecaprenyl-diphosphatase</fullName>
        <ecNumber evidence="3 14">3.6.1.27</ecNumber>
    </recommendedName>
    <alternativeName>
        <fullName evidence="12 14">Bacitracin resistance protein</fullName>
    </alternativeName>
    <alternativeName>
        <fullName evidence="11 14">Undecaprenyl pyrophosphate phosphatase</fullName>
    </alternativeName>
</protein>
<dbReference type="GO" id="GO:0009252">
    <property type="term" value="P:peptidoglycan biosynthetic process"/>
    <property type="evidence" value="ECO:0007669"/>
    <property type="project" value="UniProtKB-KW"/>
</dbReference>
<feature type="transmembrane region" description="Helical" evidence="14">
    <location>
        <begin position="235"/>
        <end position="253"/>
    </location>
</feature>
<evidence type="ECO:0000313" key="15">
    <source>
        <dbReference type="EMBL" id="OGC44764.1"/>
    </source>
</evidence>
<evidence type="ECO:0000256" key="11">
    <source>
        <dbReference type="ARBA" id="ARBA00032707"/>
    </source>
</evidence>
<evidence type="ECO:0000256" key="9">
    <source>
        <dbReference type="ARBA" id="ARBA00023136"/>
    </source>
</evidence>
<feature type="transmembrane region" description="Helical" evidence="14">
    <location>
        <begin position="72"/>
        <end position="93"/>
    </location>
</feature>
<feature type="transmembrane region" description="Helical" evidence="14">
    <location>
        <begin position="174"/>
        <end position="195"/>
    </location>
</feature>
<feature type="transmembrane region" description="Helical" evidence="14">
    <location>
        <begin position="105"/>
        <end position="124"/>
    </location>
</feature>
<dbReference type="InterPro" id="IPR003824">
    <property type="entry name" value="UppP"/>
</dbReference>
<evidence type="ECO:0000256" key="4">
    <source>
        <dbReference type="ARBA" id="ARBA00021581"/>
    </source>
</evidence>
<dbReference type="Pfam" id="PF02673">
    <property type="entry name" value="BacA"/>
    <property type="match status" value="1"/>
</dbReference>
<dbReference type="GO" id="GO:0046677">
    <property type="term" value="P:response to antibiotic"/>
    <property type="evidence" value="ECO:0007669"/>
    <property type="project" value="UniProtKB-UniRule"/>
</dbReference>
<accession>A0A1F4UIH5</accession>
<dbReference type="STRING" id="1802613.A2V54_01690"/>
<dbReference type="GO" id="GO:0005886">
    <property type="term" value="C:plasma membrane"/>
    <property type="evidence" value="ECO:0007669"/>
    <property type="project" value="UniProtKB-SubCell"/>
</dbReference>
<keyword evidence="14" id="KW-0573">Peptidoglycan synthesis</keyword>
<comment type="caution">
    <text evidence="15">The sequence shown here is derived from an EMBL/GenBank/DDBJ whole genome shotgun (WGS) entry which is preliminary data.</text>
</comment>
<comment type="catalytic activity">
    <reaction evidence="13 14">
        <text>di-trans,octa-cis-undecaprenyl diphosphate + H2O = di-trans,octa-cis-undecaprenyl phosphate + phosphate + H(+)</text>
        <dbReference type="Rhea" id="RHEA:28094"/>
        <dbReference type="ChEBI" id="CHEBI:15377"/>
        <dbReference type="ChEBI" id="CHEBI:15378"/>
        <dbReference type="ChEBI" id="CHEBI:43474"/>
        <dbReference type="ChEBI" id="CHEBI:58405"/>
        <dbReference type="ChEBI" id="CHEBI:60392"/>
        <dbReference type="EC" id="3.6.1.27"/>
    </reaction>
</comment>
<comment type="similarity">
    <text evidence="2 14">Belongs to the UppP family.</text>
</comment>
<evidence type="ECO:0000256" key="5">
    <source>
        <dbReference type="ARBA" id="ARBA00022475"/>
    </source>
</evidence>
<evidence type="ECO:0000256" key="7">
    <source>
        <dbReference type="ARBA" id="ARBA00022801"/>
    </source>
</evidence>
<evidence type="ECO:0000256" key="2">
    <source>
        <dbReference type="ARBA" id="ARBA00010621"/>
    </source>
</evidence>
<name>A0A1F4UIH5_UNCKA</name>
<comment type="miscellaneous">
    <text evidence="14">Bacitracin is thought to be involved in the inhibition of peptidoglycan synthesis by sequestering undecaprenyl diphosphate, thereby reducing the pool of lipid carrier available.</text>
</comment>
<evidence type="ECO:0000256" key="12">
    <source>
        <dbReference type="ARBA" id="ARBA00032932"/>
    </source>
</evidence>
<keyword evidence="7 14" id="KW-0378">Hydrolase</keyword>
<comment type="function">
    <text evidence="14">Catalyzes the dephosphorylation of undecaprenyl diphosphate (UPP). Confers resistance to bacitracin.</text>
</comment>
<dbReference type="HAMAP" id="MF_01006">
    <property type="entry name" value="Undec_diphosphatase"/>
    <property type="match status" value="1"/>
</dbReference>
<reference evidence="15 16" key="1">
    <citation type="journal article" date="2016" name="Nat. Commun.">
        <title>Thousands of microbial genomes shed light on interconnected biogeochemical processes in an aquifer system.</title>
        <authorList>
            <person name="Anantharaman K."/>
            <person name="Brown C.T."/>
            <person name="Hug L.A."/>
            <person name="Sharon I."/>
            <person name="Castelle C.J."/>
            <person name="Probst A.J."/>
            <person name="Thomas B.C."/>
            <person name="Singh A."/>
            <person name="Wilkins M.J."/>
            <person name="Karaoz U."/>
            <person name="Brodie E.L."/>
            <person name="Williams K.H."/>
            <person name="Hubbard S.S."/>
            <person name="Banfield J.F."/>
        </authorList>
    </citation>
    <scope>NUCLEOTIDE SEQUENCE [LARGE SCALE GENOMIC DNA]</scope>
</reference>
<evidence type="ECO:0000256" key="8">
    <source>
        <dbReference type="ARBA" id="ARBA00022989"/>
    </source>
</evidence>
<keyword evidence="10 14" id="KW-0046">Antibiotic resistance</keyword>
<keyword evidence="5 14" id="KW-1003">Cell membrane</keyword>
<dbReference type="EMBL" id="MEUW01000010">
    <property type="protein sequence ID" value="OGC44764.1"/>
    <property type="molecule type" value="Genomic_DNA"/>
</dbReference>
<evidence type="ECO:0000256" key="10">
    <source>
        <dbReference type="ARBA" id="ARBA00023251"/>
    </source>
</evidence>
<evidence type="ECO:0000313" key="16">
    <source>
        <dbReference type="Proteomes" id="UP000176583"/>
    </source>
</evidence>
<keyword evidence="6 14" id="KW-0812">Transmembrane</keyword>
<evidence type="ECO:0000256" key="14">
    <source>
        <dbReference type="HAMAP-Rule" id="MF_01006"/>
    </source>
</evidence>
<feature type="transmembrane region" description="Helical" evidence="14">
    <location>
        <begin position="207"/>
        <end position="229"/>
    </location>
</feature>
<dbReference type="PANTHER" id="PTHR30622:SF4">
    <property type="entry name" value="UNDECAPRENYL-DIPHOSPHATASE"/>
    <property type="match status" value="1"/>
</dbReference>
<organism evidence="15 16">
    <name type="scientific">candidate division WWE3 bacterium RBG_19FT_COMBO_53_11</name>
    <dbReference type="NCBI Taxonomy" id="1802613"/>
    <lineage>
        <taxon>Bacteria</taxon>
        <taxon>Katanobacteria</taxon>
    </lineage>
</organism>
<keyword evidence="14" id="KW-0133">Cell shape</keyword>
<gene>
    <name evidence="14" type="primary">uppP</name>
    <name evidence="15" type="ORF">A2V54_01690</name>
</gene>
<dbReference type="AlphaFoldDB" id="A0A1F4UIH5"/>
<dbReference type="GO" id="GO:0050380">
    <property type="term" value="F:undecaprenyl-diphosphatase activity"/>
    <property type="evidence" value="ECO:0007669"/>
    <property type="project" value="UniProtKB-UniRule"/>
</dbReference>
<proteinExistence type="inferred from homology"/>
<evidence type="ECO:0000256" key="3">
    <source>
        <dbReference type="ARBA" id="ARBA00012374"/>
    </source>
</evidence>
<dbReference type="EC" id="3.6.1.27" evidence="3 14"/>
<evidence type="ECO:0000256" key="6">
    <source>
        <dbReference type="ARBA" id="ARBA00022692"/>
    </source>
</evidence>
<feature type="transmembrane region" description="Helical" evidence="14">
    <location>
        <begin position="41"/>
        <end position="60"/>
    </location>
</feature>
<dbReference type="PANTHER" id="PTHR30622">
    <property type="entry name" value="UNDECAPRENYL-DIPHOSPHATASE"/>
    <property type="match status" value="1"/>
</dbReference>
<keyword evidence="8 14" id="KW-1133">Transmembrane helix</keyword>
<evidence type="ECO:0000256" key="13">
    <source>
        <dbReference type="ARBA" id="ARBA00047594"/>
    </source>
</evidence>